<keyword evidence="2" id="KW-0680">Restriction system</keyword>
<comment type="caution">
    <text evidence="5">The sequence shown here is derived from an EMBL/GenBank/DDBJ whole genome shotgun (WGS) entry which is preliminary data.</text>
</comment>
<dbReference type="Gene3D" id="3.90.220.20">
    <property type="entry name" value="DNA methylase specificity domains"/>
    <property type="match status" value="2"/>
</dbReference>
<sequence>MKASAAMSKYETYKDSGVEWLGKIPVHWKLIRLKNAASINPSLNLKNYESNDHACFLPMEKVESSGLVDYGLQKPIKELKRGFTSFRRNDVIIAKITPCFENGKGAFLHSMPTDVGFGSTEFHVLRSFKGFSSSFLYYLSKTHFFMDVGEQLMIGSSGQKRIPTDFLVNFLFAAPSFEEQTAIAHFLDQKTAQIDAAIAIKEQQIALLKERKQIIIQQAVTRGVGFDFAQPTDSDRSLSEVEGNSVPMKDSGVEWIGEIPAHWEVSRLSIIADVIDPNPSHRNPIYHLEGFPFISTVEFKNDDDIVLDTSRRVTESTVLEQEKRCRFKEGSLVFSRKGTIGAVRILPNHMRFALLDSLCVINASDKVQYHFLYLQLQSFFVREQFHSIVRGAALPQVSIGVVRLLKILIPPRNEQAAIVIYLHEETKKVSNAIVIQQQQIEKLREYKTTLINSAVTGKIRVTPEMAIAVGSP</sequence>
<reference evidence="5 6" key="1">
    <citation type="submission" date="2017-01" db="EMBL/GenBank/DDBJ databases">
        <title>Novel large sulfur bacteria in the metagenomes of groundwater-fed chemosynthetic microbial mats in the Lake Huron basin.</title>
        <authorList>
            <person name="Sharrar A.M."/>
            <person name="Flood B.E."/>
            <person name="Bailey J.V."/>
            <person name="Jones D.S."/>
            <person name="Biddanda B."/>
            <person name="Ruberg S.A."/>
            <person name="Marcus D.N."/>
            <person name="Dick G.J."/>
        </authorList>
    </citation>
    <scope>NUCLEOTIDE SEQUENCE [LARGE SCALE GENOMIC DNA]</scope>
    <source>
        <strain evidence="5">A8</strain>
    </source>
</reference>
<accession>A0A1Y1QIL8</accession>
<evidence type="ECO:0000259" key="4">
    <source>
        <dbReference type="Pfam" id="PF01420"/>
    </source>
</evidence>
<dbReference type="GO" id="GO:0003677">
    <property type="term" value="F:DNA binding"/>
    <property type="evidence" value="ECO:0007669"/>
    <property type="project" value="UniProtKB-KW"/>
</dbReference>
<proteinExistence type="inferred from homology"/>
<keyword evidence="3" id="KW-0238">DNA-binding</keyword>
<evidence type="ECO:0000313" key="5">
    <source>
        <dbReference type="EMBL" id="OQX06577.1"/>
    </source>
</evidence>
<dbReference type="PANTHER" id="PTHR30408">
    <property type="entry name" value="TYPE-1 RESTRICTION ENZYME ECOKI SPECIFICITY PROTEIN"/>
    <property type="match status" value="1"/>
</dbReference>
<evidence type="ECO:0000313" key="6">
    <source>
        <dbReference type="Proteomes" id="UP000192491"/>
    </source>
</evidence>
<dbReference type="EMBL" id="MTEJ01000238">
    <property type="protein sequence ID" value="OQX06577.1"/>
    <property type="molecule type" value="Genomic_DNA"/>
</dbReference>
<dbReference type="Proteomes" id="UP000192491">
    <property type="component" value="Unassembled WGS sequence"/>
</dbReference>
<name>A0A1Y1QIL8_9GAMM</name>
<feature type="domain" description="Type I restriction modification DNA specificity" evidence="4">
    <location>
        <begin position="262"/>
        <end position="427"/>
    </location>
</feature>
<gene>
    <name evidence="5" type="ORF">BWK73_30520</name>
</gene>
<dbReference type="CDD" id="cd17260">
    <property type="entry name" value="RMtype1_S_EcoEI-TRD1-CR1_like"/>
    <property type="match status" value="1"/>
</dbReference>
<dbReference type="Pfam" id="PF01420">
    <property type="entry name" value="Methylase_S"/>
    <property type="match status" value="2"/>
</dbReference>
<dbReference type="AlphaFoldDB" id="A0A1Y1QIL8"/>
<feature type="domain" description="Type I restriction modification DNA specificity" evidence="4">
    <location>
        <begin position="85"/>
        <end position="204"/>
    </location>
</feature>
<evidence type="ECO:0000256" key="3">
    <source>
        <dbReference type="ARBA" id="ARBA00023125"/>
    </source>
</evidence>
<dbReference type="InterPro" id="IPR000055">
    <property type="entry name" value="Restrct_endonuc_typeI_TRD"/>
</dbReference>
<organism evidence="5 6">
    <name type="scientific">Thiothrix lacustris</name>
    <dbReference type="NCBI Taxonomy" id="525917"/>
    <lineage>
        <taxon>Bacteria</taxon>
        <taxon>Pseudomonadati</taxon>
        <taxon>Pseudomonadota</taxon>
        <taxon>Gammaproteobacteria</taxon>
        <taxon>Thiotrichales</taxon>
        <taxon>Thiotrichaceae</taxon>
        <taxon>Thiothrix</taxon>
    </lineage>
</organism>
<dbReference type="InterPro" id="IPR052021">
    <property type="entry name" value="Type-I_RS_S_subunit"/>
</dbReference>
<dbReference type="GO" id="GO:0009307">
    <property type="term" value="P:DNA restriction-modification system"/>
    <property type="evidence" value="ECO:0007669"/>
    <property type="project" value="UniProtKB-KW"/>
</dbReference>
<dbReference type="SUPFAM" id="SSF116734">
    <property type="entry name" value="DNA methylase specificity domain"/>
    <property type="match status" value="2"/>
</dbReference>
<dbReference type="InterPro" id="IPR044946">
    <property type="entry name" value="Restrct_endonuc_typeI_TRD_sf"/>
</dbReference>
<protein>
    <recommendedName>
        <fullName evidence="4">Type I restriction modification DNA specificity domain-containing protein</fullName>
    </recommendedName>
</protein>
<evidence type="ECO:0000256" key="1">
    <source>
        <dbReference type="ARBA" id="ARBA00010923"/>
    </source>
</evidence>
<dbReference type="PANTHER" id="PTHR30408:SF12">
    <property type="entry name" value="TYPE I RESTRICTION ENZYME MJAVIII SPECIFICITY SUBUNIT"/>
    <property type="match status" value="1"/>
</dbReference>
<dbReference type="Gene3D" id="1.10.287.1120">
    <property type="entry name" value="Bipartite methylase S protein"/>
    <property type="match status" value="1"/>
</dbReference>
<evidence type="ECO:0000256" key="2">
    <source>
        <dbReference type="ARBA" id="ARBA00022747"/>
    </source>
</evidence>
<comment type="similarity">
    <text evidence="1">Belongs to the type-I restriction system S methylase family.</text>
</comment>